<keyword evidence="3" id="KW-1185">Reference proteome</keyword>
<evidence type="ECO:0000313" key="3">
    <source>
        <dbReference type="Proteomes" id="UP001497444"/>
    </source>
</evidence>
<organism evidence="2 3">
    <name type="scientific">Sphagnum jensenii</name>
    <dbReference type="NCBI Taxonomy" id="128206"/>
    <lineage>
        <taxon>Eukaryota</taxon>
        <taxon>Viridiplantae</taxon>
        <taxon>Streptophyta</taxon>
        <taxon>Embryophyta</taxon>
        <taxon>Bryophyta</taxon>
        <taxon>Sphagnophytina</taxon>
        <taxon>Sphagnopsida</taxon>
        <taxon>Sphagnales</taxon>
        <taxon>Sphagnaceae</taxon>
        <taxon>Sphagnum</taxon>
    </lineage>
</organism>
<feature type="compositionally biased region" description="Polar residues" evidence="1">
    <location>
        <begin position="1"/>
        <end position="16"/>
    </location>
</feature>
<reference evidence="2" key="1">
    <citation type="submission" date="2024-02" db="EMBL/GenBank/DDBJ databases">
        <authorList>
            <consortium name="ELIXIR-Norway"/>
            <consortium name="Elixir Norway"/>
        </authorList>
    </citation>
    <scope>NUCLEOTIDE SEQUENCE</scope>
</reference>
<protein>
    <submittedName>
        <fullName evidence="2">Uncharacterized protein</fullName>
    </submittedName>
</protein>
<dbReference type="Proteomes" id="UP001497444">
    <property type="component" value="Unassembled WGS sequence"/>
</dbReference>
<gene>
    <name evidence="2" type="ORF">CSSPJE1EN1_LOCUS27974</name>
</gene>
<evidence type="ECO:0000313" key="2">
    <source>
        <dbReference type="EMBL" id="CAK9252596.1"/>
    </source>
</evidence>
<comment type="caution">
    <text evidence="2">The sequence shown here is derived from an EMBL/GenBank/DDBJ whole genome shotgun (WGS) entry which is preliminary data.</text>
</comment>
<feature type="region of interest" description="Disordered" evidence="1">
    <location>
        <begin position="1"/>
        <end position="59"/>
    </location>
</feature>
<dbReference type="EMBL" id="CAXAQS010000667">
    <property type="protein sequence ID" value="CAK9252596.1"/>
    <property type="molecule type" value="Genomic_DNA"/>
</dbReference>
<name>A0ABP0VFG1_9BRYO</name>
<sequence>MSTANGQRRLQPSCTDRSSEAEWQRMTAPARTRQRGSILARPRLRSGGRGDEVSAGPTPLSSRGLFTADAFLTGAVPSVLLTDQQLLLLPVGTSPSSTAASIVVLPAPRGIL</sequence>
<accession>A0ABP0VFG1</accession>
<evidence type="ECO:0000256" key="1">
    <source>
        <dbReference type="SAM" id="MobiDB-lite"/>
    </source>
</evidence>
<proteinExistence type="predicted"/>